<dbReference type="OrthoDB" id="9774993at2"/>
<feature type="transmembrane region" description="Helical" evidence="6">
    <location>
        <begin position="95"/>
        <end position="116"/>
    </location>
</feature>
<accession>A0A3N0ED62</accession>
<reference evidence="8 9" key="1">
    <citation type="submission" date="2018-11" db="EMBL/GenBank/DDBJ databases">
        <title>The genome draft of YIM 96095.</title>
        <authorList>
            <person name="Tang S.-K."/>
            <person name="Chunyu W.-X."/>
            <person name="Feng Y.-Z."/>
        </authorList>
    </citation>
    <scope>NUCLEOTIDE SEQUENCE [LARGE SCALE GENOMIC DNA]</scope>
    <source>
        <strain evidence="8 9">YIM 96095</strain>
    </source>
</reference>
<sequence>MPNPTTAPHHPYPAAPPYGGAAYPAAYPGYAGHGQPGVPWGWPPPPRPPRVATAGERFLASFVDGFAISSLFYGMFLAGAVVAFPLGLSDDAVNVLLWVIVAVVPVAYWVVPTAVWGRSFGKWMAGTRVVTAHEGRPPGFGRSSLRFLVFGPCWFLGIPALVLGLIALGQERHRTVWDFAGGTCVLTVPPRPRAR</sequence>
<dbReference type="GO" id="GO:0005886">
    <property type="term" value="C:plasma membrane"/>
    <property type="evidence" value="ECO:0007669"/>
    <property type="project" value="UniProtKB-SubCell"/>
</dbReference>
<dbReference type="EMBL" id="RJMB01000005">
    <property type="protein sequence ID" value="RNL85787.1"/>
    <property type="molecule type" value="Genomic_DNA"/>
</dbReference>
<evidence type="ECO:0000256" key="2">
    <source>
        <dbReference type="ARBA" id="ARBA00022475"/>
    </source>
</evidence>
<keyword evidence="9" id="KW-1185">Reference proteome</keyword>
<keyword evidence="5 6" id="KW-0472">Membrane</keyword>
<feature type="domain" description="RDD" evidence="7">
    <location>
        <begin position="51"/>
        <end position="181"/>
    </location>
</feature>
<evidence type="ECO:0000259" key="7">
    <source>
        <dbReference type="Pfam" id="PF06271"/>
    </source>
</evidence>
<dbReference type="InterPro" id="IPR051791">
    <property type="entry name" value="Pra-immunoreactive"/>
</dbReference>
<dbReference type="PANTHER" id="PTHR36115">
    <property type="entry name" value="PROLINE-RICH ANTIGEN HOMOLOG-RELATED"/>
    <property type="match status" value="1"/>
</dbReference>
<evidence type="ECO:0000256" key="1">
    <source>
        <dbReference type="ARBA" id="ARBA00004651"/>
    </source>
</evidence>
<keyword evidence="4 6" id="KW-1133">Transmembrane helix</keyword>
<evidence type="ECO:0000313" key="9">
    <source>
        <dbReference type="Proteomes" id="UP000269198"/>
    </source>
</evidence>
<proteinExistence type="predicted"/>
<dbReference type="InterPro" id="IPR010432">
    <property type="entry name" value="RDD"/>
</dbReference>
<name>A0A3N0ED62_9ACTN</name>
<comment type="subcellular location">
    <subcellularLocation>
        <location evidence="1">Cell membrane</location>
        <topology evidence="1">Multi-pass membrane protein</topology>
    </subcellularLocation>
</comment>
<dbReference type="AlphaFoldDB" id="A0A3N0ED62"/>
<comment type="caution">
    <text evidence="8">The sequence shown here is derived from an EMBL/GenBank/DDBJ whole genome shotgun (WGS) entry which is preliminary data.</text>
</comment>
<evidence type="ECO:0000256" key="4">
    <source>
        <dbReference type="ARBA" id="ARBA00022989"/>
    </source>
</evidence>
<keyword evidence="3 6" id="KW-0812">Transmembrane</keyword>
<feature type="transmembrane region" description="Helical" evidence="6">
    <location>
        <begin position="147"/>
        <end position="168"/>
    </location>
</feature>
<evidence type="ECO:0000313" key="8">
    <source>
        <dbReference type="EMBL" id="RNL85787.1"/>
    </source>
</evidence>
<evidence type="ECO:0000256" key="6">
    <source>
        <dbReference type="SAM" id="Phobius"/>
    </source>
</evidence>
<dbReference type="Proteomes" id="UP000269198">
    <property type="component" value="Unassembled WGS sequence"/>
</dbReference>
<keyword evidence="2" id="KW-1003">Cell membrane</keyword>
<dbReference type="Pfam" id="PF06271">
    <property type="entry name" value="RDD"/>
    <property type="match status" value="1"/>
</dbReference>
<protein>
    <submittedName>
        <fullName evidence="8">RDD family protein</fullName>
    </submittedName>
</protein>
<feature type="transmembrane region" description="Helical" evidence="6">
    <location>
        <begin position="66"/>
        <end position="88"/>
    </location>
</feature>
<dbReference type="PANTHER" id="PTHR36115:SF9">
    <property type="entry name" value="LMO1584 PROTEIN"/>
    <property type="match status" value="1"/>
</dbReference>
<evidence type="ECO:0000256" key="3">
    <source>
        <dbReference type="ARBA" id="ARBA00022692"/>
    </source>
</evidence>
<evidence type="ECO:0000256" key="5">
    <source>
        <dbReference type="ARBA" id="ARBA00023136"/>
    </source>
</evidence>
<organism evidence="8 9">
    <name type="scientific">Halostreptopolyspora alba</name>
    <dbReference type="NCBI Taxonomy" id="2487137"/>
    <lineage>
        <taxon>Bacteria</taxon>
        <taxon>Bacillati</taxon>
        <taxon>Actinomycetota</taxon>
        <taxon>Actinomycetes</taxon>
        <taxon>Streptosporangiales</taxon>
        <taxon>Nocardiopsidaceae</taxon>
        <taxon>Halostreptopolyspora</taxon>
    </lineage>
</organism>
<gene>
    <name evidence="8" type="ORF">EFW17_07425</name>
</gene>